<keyword evidence="7 11" id="KW-0862">Zinc</keyword>
<dbReference type="PANTHER" id="PTHR42837:SF2">
    <property type="entry name" value="MEMBRANE METALLOPROTEASE ARASP2, CHLOROPLASTIC-RELATED"/>
    <property type="match status" value="1"/>
</dbReference>
<dbReference type="GO" id="GO:0004222">
    <property type="term" value="F:metalloendopeptidase activity"/>
    <property type="evidence" value="ECO:0007669"/>
    <property type="project" value="InterPro"/>
</dbReference>
<dbReference type="EC" id="3.4.24.-" evidence="11"/>
<feature type="transmembrane region" description="Helical" evidence="11">
    <location>
        <begin position="375"/>
        <end position="404"/>
    </location>
</feature>
<proteinExistence type="inferred from homology"/>
<gene>
    <name evidence="13" type="ORF">SAMN05192574_101734</name>
</gene>
<sequence>MNILIMITQFLAGLSLLVFIHELGHFLAARAFGIRIKKFYLFFDAFDKRLYRYNYKGTEFGIGWLPVGGYVRMAGSLTAVDEDEADEDAEVPQGQRYGDKPVWQRLIVMSAGIAMNLCLALIIYCGIFLYYGRNQVTAIGRDLIILPGELGLQAGLQPGDEVTSINADSSLYEDELLSTHLMRGNTVLSIVRHQGKEKIHMHVAVSPKIMQLVADKGLTQFFSIKAGFQVDSIYTNIDLRHNQTFKKSHIVALNGDYVQSYNDFIIRLKENKQRQLYLTVIHDGKTSTMLAHQEKDGHIGFSVDNKLPLVKPQRITLSQSLSAGTNKVWNTISENSSGLSQLVSGEVKANEGLVGPVRIATLFSGNFEPKRFWELVALLSTALALFNVIPLPPMDGGILLLLIYEGFTRKPVSRTFWAFFSLSGLVIILLLSGYVLFNDIRTLNTMHP</sequence>
<comment type="subcellular location">
    <subcellularLocation>
        <location evidence="2">Membrane</location>
        <topology evidence="2">Multi-pass membrane protein</topology>
    </subcellularLocation>
</comment>
<comment type="similarity">
    <text evidence="3 11">Belongs to the peptidase M50B family.</text>
</comment>
<dbReference type="InterPro" id="IPR004387">
    <property type="entry name" value="Pept_M50_Zn"/>
</dbReference>
<dbReference type="CDD" id="cd06163">
    <property type="entry name" value="S2P-M50_PDZ_RseP-like"/>
    <property type="match status" value="1"/>
</dbReference>
<keyword evidence="11" id="KW-0479">Metal-binding</keyword>
<dbReference type="GO" id="GO:0016020">
    <property type="term" value="C:membrane"/>
    <property type="evidence" value="ECO:0007669"/>
    <property type="project" value="UniProtKB-SubCell"/>
</dbReference>
<feature type="domain" description="Peptidase M50" evidence="12">
    <location>
        <begin position="10"/>
        <end position="431"/>
    </location>
</feature>
<evidence type="ECO:0000313" key="13">
    <source>
        <dbReference type="EMBL" id="SEM76345.1"/>
    </source>
</evidence>
<evidence type="ECO:0000256" key="10">
    <source>
        <dbReference type="ARBA" id="ARBA00023136"/>
    </source>
</evidence>
<dbReference type="Pfam" id="PF02163">
    <property type="entry name" value="Peptidase_M50"/>
    <property type="match status" value="1"/>
</dbReference>
<evidence type="ECO:0000256" key="3">
    <source>
        <dbReference type="ARBA" id="ARBA00007931"/>
    </source>
</evidence>
<dbReference type="InterPro" id="IPR008915">
    <property type="entry name" value="Peptidase_M50"/>
</dbReference>
<keyword evidence="5 11" id="KW-0812">Transmembrane</keyword>
<feature type="transmembrane region" description="Helical" evidence="11">
    <location>
        <begin position="416"/>
        <end position="437"/>
    </location>
</feature>
<dbReference type="NCBIfam" id="TIGR00054">
    <property type="entry name" value="RIP metalloprotease RseP"/>
    <property type="match status" value="1"/>
</dbReference>
<comment type="cofactor">
    <cofactor evidence="1 11">
        <name>Zn(2+)</name>
        <dbReference type="ChEBI" id="CHEBI:29105"/>
    </cofactor>
</comment>
<keyword evidence="4 13" id="KW-0645">Protease</keyword>
<name>A0A1H8B081_9SPHI</name>
<keyword evidence="10 11" id="KW-0472">Membrane</keyword>
<evidence type="ECO:0000256" key="4">
    <source>
        <dbReference type="ARBA" id="ARBA00022670"/>
    </source>
</evidence>
<keyword evidence="14" id="KW-1185">Reference proteome</keyword>
<protein>
    <recommendedName>
        <fullName evidence="11">Zinc metalloprotease</fullName>
        <ecNumber evidence="11">3.4.24.-</ecNumber>
    </recommendedName>
</protein>
<dbReference type="GO" id="GO:0046872">
    <property type="term" value="F:metal ion binding"/>
    <property type="evidence" value="ECO:0007669"/>
    <property type="project" value="UniProtKB-KW"/>
</dbReference>
<evidence type="ECO:0000256" key="5">
    <source>
        <dbReference type="ARBA" id="ARBA00022692"/>
    </source>
</evidence>
<evidence type="ECO:0000256" key="2">
    <source>
        <dbReference type="ARBA" id="ARBA00004141"/>
    </source>
</evidence>
<dbReference type="STRING" id="551995.SAMN05192574_101734"/>
<organism evidence="13 14">
    <name type="scientific">Mucilaginibacter gossypiicola</name>
    <dbReference type="NCBI Taxonomy" id="551995"/>
    <lineage>
        <taxon>Bacteria</taxon>
        <taxon>Pseudomonadati</taxon>
        <taxon>Bacteroidota</taxon>
        <taxon>Sphingobacteriia</taxon>
        <taxon>Sphingobacteriales</taxon>
        <taxon>Sphingobacteriaceae</taxon>
        <taxon>Mucilaginibacter</taxon>
    </lineage>
</organism>
<evidence type="ECO:0000256" key="1">
    <source>
        <dbReference type="ARBA" id="ARBA00001947"/>
    </source>
</evidence>
<dbReference type="PANTHER" id="PTHR42837">
    <property type="entry name" value="REGULATOR OF SIGMA-E PROTEASE RSEP"/>
    <property type="match status" value="1"/>
</dbReference>
<accession>A0A1H8B081</accession>
<reference evidence="14" key="1">
    <citation type="submission" date="2016-10" db="EMBL/GenBank/DDBJ databases">
        <authorList>
            <person name="Varghese N."/>
            <person name="Submissions S."/>
        </authorList>
    </citation>
    <scope>NUCLEOTIDE SEQUENCE [LARGE SCALE GENOMIC DNA]</scope>
    <source>
        <strain evidence="14">Gh-48</strain>
    </source>
</reference>
<keyword evidence="9 11" id="KW-0482">Metalloprotease</keyword>
<evidence type="ECO:0000256" key="7">
    <source>
        <dbReference type="ARBA" id="ARBA00022833"/>
    </source>
</evidence>
<keyword evidence="8 11" id="KW-1133">Transmembrane helix</keyword>
<evidence type="ECO:0000256" key="6">
    <source>
        <dbReference type="ARBA" id="ARBA00022801"/>
    </source>
</evidence>
<evidence type="ECO:0000313" key="14">
    <source>
        <dbReference type="Proteomes" id="UP000198942"/>
    </source>
</evidence>
<evidence type="ECO:0000259" key="12">
    <source>
        <dbReference type="Pfam" id="PF02163"/>
    </source>
</evidence>
<dbReference type="OrthoDB" id="9782003at2"/>
<dbReference type="RefSeq" id="WP_091207743.1">
    <property type="nucleotide sequence ID" value="NZ_FOCL01000001.1"/>
</dbReference>
<dbReference type="AlphaFoldDB" id="A0A1H8B081"/>
<evidence type="ECO:0000256" key="11">
    <source>
        <dbReference type="RuleBase" id="RU362031"/>
    </source>
</evidence>
<dbReference type="Proteomes" id="UP000198942">
    <property type="component" value="Unassembled WGS sequence"/>
</dbReference>
<evidence type="ECO:0000256" key="9">
    <source>
        <dbReference type="ARBA" id="ARBA00023049"/>
    </source>
</evidence>
<evidence type="ECO:0000256" key="8">
    <source>
        <dbReference type="ARBA" id="ARBA00022989"/>
    </source>
</evidence>
<feature type="transmembrane region" description="Helical" evidence="11">
    <location>
        <begin position="106"/>
        <end position="131"/>
    </location>
</feature>
<dbReference type="GO" id="GO:0006508">
    <property type="term" value="P:proteolysis"/>
    <property type="evidence" value="ECO:0007669"/>
    <property type="project" value="UniProtKB-KW"/>
</dbReference>
<dbReference type="EMBL" id="FOCL01000001">
    <property type="protein sequence ID" value="SEM76345.1"/>
    <property type="molecule type" value="Genomic_DNA"/>
</dbReference>
<keyword evidence="6 11" id="KW-0378">Hydrolase</keyword>